<dbReference type="Gene3D" id="1.10.10.10">
    <property type="entry name" value="Winged helix-like DNA-binding domain superfamily/Winged helix DNA-binding domain"/>
    <property type="match status" value="1"/>
</dbReference>
<dbReference type="HOGENOM" id="CLU_111585_6_1_0"/>
<dbReference type="GO" id="GO:0003677">
    <property type="term" value="F:DNA binding"/>
    <property type="evidence" value="ECO:0007669"/>
    <property type="project" value="UniProtKB-KW"/>
</dbReference>
<reference evidence="5" key="1">
    <citation type="journal article" date="2015" name="PeerJ">
        <title>First genomic representation of candidate bacterial phylum KSB3 points to enhanced environmental sensing as a trigger of wastewater bulking.</title>
        <authorList>
            <person name="Sekiguchi Y."/>
            <person name="Ohashi A."/>
            <person name="Parks D.H."/>
            <person name="Yamauchi T."/>
            <person name="Tyson G.W."/>
            <person name="Hugenholtz P."/>
        </authorList>
    </citation>
    <scope>NUCLEOTIDE SEQUENCE [LARGE SCALE GENOMIC DNA]</scope>
</reference>
<feature type="domain" description="HTH hxlR-type" evidence="4">
    <location>
        <begin position="17"/>
        <end position="108"/>
    </location>
</feature>
<dbReference type="SUPFAM" id="SSF46785">
    <property type="entry name" value="Winged helix' DNA-binding domain"/>
    <property type="match status" value="1"/>
</dbReference>
<dbReference type="PANTHER" id="PTHR33204">
    <property type="entry name" value="TRANSCRIPTIONAL REGULATOR, MARR FAMILY"/>
    <property type="match status" value="1"/>
</dbReference>
<dbReference type="EMBL" id="DF820455">
    <property type="protein sequence ID" value="GAK50088.1"/>
    <property type="molecule type" value="Genomic_DNA"/>
</dbReference>
<dbReference type="InterPro" id="IPR002577">
    <property type="entry name" value="HTH_HxlR"/>
</dbReference>
<keyword evidence="6" id="KW-1185">Reference proteome</keyword>
<dbReference type="Proteomes" id="UP000030700">
    <property type="component" value="Unassembled WGS sequence"/>
</dbReference>
<protein>
    <submittedName>
        <fullName evidence="5">Transcriptional regulator</fullName>
    </submittedName>
</protein>
<dbReference type="PROSITE" id="PS51118">
    <property type="entry name" value="HTH_HXLR"/>
    <property type="match status" value="1"/>
</dbReference>
<dbReference type="InterPro" id="IPR036390">
    <property type="entry name" value="WH_DNA-bd_sf"/>
</dbReference>
<keyword evidence="1" id="KW-0805">Transcription regulation</keyword>
<dbReference type="InterPro" id="IPR036388">
    <property type="entry name" value="WH-like_DNA-bd_sf"/>
</dbReference>
<dbReference type="InterPro" id="IPR011991">
    <property type="entry name" value="ArsR-like_HTH"/>
</dbReference>
<evidence type="ECO:0000256" key="2">
    <source>
        <dbReference type="ARBA" id="ARBA00023125"/>
    </source>
</evidence>
<name>A0A0S6VRR3_9BACT</name>
<evidence type="ECO:0000313" key="6">
    <source>
        <dbReference type="Proteomes" id="UP000030700"/>
    </source>
</evidence>
<keyword evidence="3" id="KW-0804">Transcription</keyword>
<organism evidence="5">
    <name type="scientific">Candidatus Moduliflexus flocculans</name>
    <dbReference type="NCBI Taxonomy" id="1499966"/>
    <lineage>
        <taxon>Bacteria</taxon>
        <taxon>Candidatus Moduliflexota</taxon>
        <taxon>Candidatus Moduliflexia</taxon>
        <taxon>Candidatus Moduliflexales</taxon>
        <taxon>Candidatus Moduliflexaceae</taxon>
    </lineage>
</organism>
<gene>
    <name evidence="5" type="ORF">U14_01314</name>
</gene>
<evidence type="ECO:0000313" key="5">
    <source>
        <dbReference type="EMBL" id="GAK50088.1"/>
    </source>
</evidence>
<dbReference type="CDD" id="cd00090">
    <property type="entry name" value="HTH_ARSR"/>
    <property type="match status" value="1"/>
</dbReference>
<dbReference type="PANTHER" id="PTHR33204:SF37">
    <property type="entry name" value="HTH-TYPE TRANSCRIPTIONAL REGULATOR YODB"/>
    <property type="match status" value="1"/>
</dbReference>
<proteinExistence type="predicted"/>
<dbReference type="AlphaFoldDB" id="A0A0S6VRR3"/>
<accession>A0A0S6VRR3</accession>
<sequence length="120" mass="13591">MSIPTPGQPVRGSKTGVPIMALFDLLGRTWALGVLWQLQDGPYTFRELQEKCESISPSILNSRIKDLRKAAIVERTLDGYQLTARGHQLVTIIRPFGEWSREWAKEVFHLPEDATQATEQ</sequence>
<evidence type="ECO:0000256" key="3">
    <source>
        <dbReference type="ARBA" id="ARBA00023163"/>
    </source>
</evidence>
<evidence type="ECO:0000259" key="4">
    <source>
        <dbReference type="PROSITE" id="PS51118"/>
    </source>
</evidence>
<dbReference type="STRING" id="1499966.U14_01314"/>
<dbReference type="Pfam" id="PF01638">
    <property type="entry name" value="HxlR"/>
    <property type="match status" value="1"/>
</dbReference>
<keyword evidence="2" id="KW-0238">DNA-binding</keyword>
<evidence type="ECO:0000256" key="1">
    <source>
        <dbReference type="ARBA" id="ARBA00023015"/>
    </source>
</evidence>